<evidence type="ECO:0000259" key="8">
    <source>
        <dbReference type="Pfam" id="PF00460"/>
    </source>
</evidence>
<evidence type="ECO:0000256" key="2">
    <source>
        <dbReference type="ARBA" id="ARBA00004613"/>
    </source>
</evidence>
<evidence type="ECO:0000259" key="9">
    <source>
        <dbReference type="Pfam" id="PF06429"/>
    </source>
</evidence>
<dbReference type="Proteomes" id="UP000243924">
    <property type="component" value="Chromosome I"/>
</dbReference>
<evidence type="ECO:0000313" key="12">
    <source>
        <dbReference type="EMBL" id="SDU17227.1"/>
    </source>
</evidence>
<dbReference type="Pfam" id="PF00460">
    <property type="entry name" value="Flg_bb_rod"/>
    <property type="match status" value="1"/>
</dbReference>
<dbReference type="Pfam" id="PF21158">
    <property type="entry name" value="flgK_1st_1"/>
    <property type="match status" value="1"/>
</dbReference>
<organism evidence="12 13">
    <name type="scientific">Halopseudomonas salegens</name>
    <dbReference type="NCBI Taxonomy" id="1434072"/>
    <lineage>
        <taxon>Bacteria</taxon>
        <taxon>Pseudomonadati</taxon>
        <taxon>Pseudomonadota</taxon>
        <taxon>Gammaproteobacteria</taxon>
        <taxon>Pseudomonadales</taxon>
        <taxon>Pseudomonadaceae</taxon>
        <taxon>Halopseudomonas</taxon>
    </lineage>
</organism>
<dbReference type="GO" id="GO:0005576">
    <property type="term" value="C:extracellular region"/>
    <property type="evidence" value="ECO:0007669"/>
    <property type="project" value="UniProtKB-SubCell"/>
</dbReference>
<comment type="similarity">
    <text evidence="3">Belongs to the flagella basal body rod proteins family.</text>
</comment>
<sequence>MADLFSVGLSGLRSSQTNLSVTGHNISNVNTPGYSRQGTVQTTNPAGFTGAGFIGKGASIVDIQRISNQFLTNQLWSSTNRSSEIETFQSQIEELNNLLAGDATGIAPGMQKVFDALQTAVEDPANLPARQLLLSEADGLASRFNTVQQSLTTQNNFIGKQLGTITDQVNRLASAVADYNDSIAKAVANGGQPNDLLDSRDEAIRKLNELVGVTVVPQDDNTLNLFVGTGQPLVVGINASSMRVVPGGSDPSRVDVQLVSGNAAQDVTGLIGGGELGGLIRYRSEVLDTALNSVGRLAISVADQINSQLAQGLDLNGNVGAPMFADINSEGNVQLRSRALPGNLDDTAQLNVLIEDSSELTTSDYELTFSSATDFTVRRVSDGTVSGPFVLDPLNPPVIDGFSVDLDSGTLADGDRFLLTPTRYASGGIEVQMQRPEELAFAAPAKMDASLDNRGTGEVSQPDVTGIPPGSDVGDIEALLAGGVNLVFNGGNLTLEDDAGNPVALSSVTPAAVTPGQRQTLEIEVNGFTFEAQINGSPLDGDSFALQFNEGVADNRNALKISALQTEAVLGQGNGDRGFSLLDGYGDLVQRVGTVTSQARTDAESTGAILKQATNNRDSVSAVNLDEEATNLIKFEQYYNASAQVIQIARSVFDTLISSIR</sequence>
<dbReference type="InterPro" id="IPR049119">
    <property type="entry name" value="FlgK_D2-like"/>
</dbReference>
<dbReference type="InterPro" id="IPR001444">
    <property type="entry name" value="Flag_bb_rod_N"/>
</dbReference>
<dbReference type="InterPro" id="IPR002371">
    <property type="entry name" value="FlgK"/>
</dbReference>
<dbReference type="NCBIfam" id="TIGR02492">
    <property type="entry name" value="flgK_ends"/>
    <property type="match status" value="1"/>
</dbReference>
<feature type="region of interest" description="Disordered" evidence="7">
    <location>
        <begin position="23"/>
        <end position="42"/>
    </location>
</feature>
<evidence type="ECO:0000256" key="7">
    <source>
        <dbReference type="SAM" id="MobiDB-lite"/>
    </source>
</evidence>
<dbReference type="InterPro" id="IPR053927">
    <property type="entry name" value="FlgK_helical"/>
</dbReference>
<protein>
    <recommendedName>
        <fullName evidence="4">Flagellar hook-associated protein 1</fullName>
    </recommendedName>
</protein>
<dbReference type="AlphaFoldDB" id="A0A1H2GC75"/>
<comment type="subcellular location">
    <subcellularLocation>
        <location evidence="1">Bacterial flagellum</location>
    </subcellularLocation>
    <subcellularLocation>
        <location evidence="2">Secreted</location>
    </subcellularLocation>
</comment>
<dbReference type="EMBL" id="LT629787">
    <property type="protein sequence ID" value="SDU17227.1"/>
    <property type="molecule type" value="Genomic_DNA"/>
</dbReference>
<evidence type="ECO:0000259" key="11">
    <source>
        <dbReference type="Pfam" id="PF22638"/>
    </source>
</evidence>
<keyword evidence="12" id="KW-0282">Flagellum</keyword>
<dbReference type="InterPro" id="IPR010930">
    <property type="entry name" value="Flg_bb/hook_C_dom"/>
</dbReference>
<dbReference type="OrthoDB" id="9802553at2"/>
<evidence type="ECO:0000313" key="13">
    <source>
        <dbReference type="Proteomes" id="UP000243924"/>
    </source>
</evidence>
<evidence type="ECO:0000256" key="1">
    <source>
        <dbReference type="ARBA" id="ARBA00004365"/>
    </source>
</evidence>
<dbReference type="PRINTS" id="PR01005">
    <property type="entry name" value="FLGHOOKAP1"/>
</dbReference>
<name>A0A1H2GC75_9GAMM</name>
<dbReference type="RefSeq" id="WP_092386843.1">
    <property type="nucleotide sequence ID" value="NZ_LT629787.1"/>
</dbReference>
<keyword evidence="5" id="KW-0964">Secreted</keyword>
<feature type="domain" description="Flagellar hook-associated protein 1 D2-like" evidence="10">
    <location>
        <begin position="343"/>
        <end position="421"/>
    </location>
</feature>
<keyword evidence="13" id="KW-1185">Reference proteome</keyword>
<dbReference type="GO" id="GO:0044780">
    <property type="term" value="P:bacterial-type flagellum assembly"/>
    <property type="evidence" value="ECO:0007669"/>
    <property type="project" value="InterPro"/>
</dbReference>
<feature type="domain" description="Flagellar hook-associated protein FlgK helical" evidence="11">
    <location>
        <begin position="93"/>
        <end position="324"/>
    </location>
</feature>
<keyword evidence="12" id="KW-0966">Cell projection</keyword>
<dbReference type="Pfam" id="PF22638">
    <property type="entry name" value="FlgK_D1"/>
    <property type="match status" value="1"/>
</dbReference>
<keyword evidence="6" id="KW-0975">Bacterial flagellum</keyword>
<dbReference type="STRING" id="1434072.SAMN05216210_2199"/>
<dbReference type="GO" id="GO:0005198">
    <property type="term" value="F:structural molecule activity"/>
    <property type="evidence" value="ECO:0007669"/>
    <property type="project" value="InterPro"/>
</dbReference>
<feature type="domain" description="Flagellar basal body rod protein N-terminal" evidence="8">
    <location>
        <begin position="7"/>
        <end position="34"/>
    </location>
</feature>
<feature type="domain" description="Flagellar basal-body/hook protein C-terminal" evidence="9">
    <location>
        <begin position="620"/>
        <end position="658"/>
    </location>
</feature>
<dbReference type="Pfam" id="PF06429">
    <property type="entry name" value="Flg_bbr_C"/>
    <property type="match status" value="1"/>
</dbReference>
<dbReference type="GO" id="GO:0009424">
    <property type="term" value="C:bacterial-type flagellum hook"/>
    <property type="evidence" value="ECO:0007669"/>
    <property type="project" value="InterPro"/>
</dbReference>
<evidence type="ECO:0000259" key="10">
    <source>
        <dbReference type="Pfam" id="PF21158"/>
    </source>
</evidence>
<keyword evidence="12" id="KW-0969">Cilium</keyword>
<accession>A0A1H2GC75</accession>
<evidence type="ECO:0000256" key="4">
    <source>
        <dbReference type="ARBA" id="ARBA00016244"/>
    </source>
</evidence>
<proteinExistence type="inferred from homology"/>
<gene>
    <name evidence="12" type="ORF">SAMN05216210_2199</name>
</gene>
<evidence type="ECO:0000256" key="6">
    <source>
        <dbReference type="ARBA" id="ARBA00023143"/>
    </source>
</evidence>
<dbReference type="PANTHER" id="PTHR30033">
    <property type="entry name" value="FLAGELLAR HOOK-ASSOCIATED PROTEIN 1"/>
    <property type="match status" value="1"/>
</dbReference>
<dbReference type="PANTHER" id="PTHR30033:SF1">
    <property type="entry name" value="FLAGELLAR HOOK-ASSOCIATED PROTEIN 1"/>
    <property type="match status" value="1"/>
</dbReference>
<evidence type="ECO:0000256" key="5">
    <source>
        <dbReference type="ARBA" id="ARBA00022525"/>
    </source>
</evidence>
<reference evidence="13" key="1">
    <citation type="submission" date="2016-10" db="EMBL/GenBank/DDBJ databases">
        <authorList>
            <person name="Varghese N."/>
            <person name="Submissions S."/>
        </authorList>
    </citation>
    <scope>NUCLEOTIDE SEQUENCE [LARGE SCALE GENOMIC DNA]</scope>
    <source>
        <strain evidence="13">CECT 8338</strain>
    </source>
</reference>
<dbReference type="SUPFAM" id="SSF64518">
    <property type="entry name" value="Phase 1 flagellin"/>
    <property type="match status" value="1"/>
</dbReference>
<evidence type="ECO:0000256" key="3">
    <source>
        <dbReference type="ARBA" id="ARBA00009677"/>
    </source>
</evidence>